<feature type="compositionally biased region" description="Basic residues" evidence="1">
    <location>
        <begin position="68"/>
        <end position="80"/>
    </location>
</feature>
<gene>
    <name evidence="2" type="ORF">SBRY_70309</name>
</gene>
<proteinExistence type="predicted"/>
<feature type="compositionally biased region" description="Basic residues" evidence="1">
    <location>
        <begin position="108"/>
        <end position="120"/>
    </location>
</feature>
<dbReference type="EMBL" id="CAJVAX010000021">
    <property type="protein sequence ID" value="CAG7655985.1"/>
    <property type="molecule type" value="Genomic_DNA"/>
</dbReference>
<name>A0A9W4H6L4_9ACTN</name>
<evidence type="ECO:0000313" key="3">
    <source>
        <dbReference type="Proteomes" id="UP001153328"/>
    </source>
</evidence>
<feature type="compositionally biased region" description="Basic residues" evidence="1">
    <location>
        <begin position="1"/>
        <end position="10"/>
    </location>
</feature>
<dbReference type="Proteomes" id="UP001153328">
    <property type="component" value="Unassembled WGS sequence"/>
</dbReference>
<feature type="compositionally biased region" description="Low complexity" evidence="1">
    <location>
        <begin position="222"/>
        <end position="233"/>
    </location>
</feature>
<keyword evidence="3" id="KW-1185">Reference proteome</keyword>
<sequence length="443" mass="48568">MGTRRPGGRHPRGDPGQQLRRRLPGRHRRLPRARRLRPGHHGLGAQRRPDGAGGRGVRQPRQDLRDPGHRHRPGRRRHRPGGPGAGRQRGRRLPHVPDQGHPDPRLGQARRHPRPRHRQPRGLLAGRGPRARRQPDRQGHAVPARARHRGPADRDHGPAVRDRVLAGADPPRRGHRLGDRQRAARLPDRPLPDPGAGHQRQDALGGPADQRWRPVRDRGRRLGAQARAAAGQGELPALGQPGRVLRAGRQLRAPGRLHGQRAGADPRRHPGPRHRHLPQRGPLAQPPPRRHRQPRQPLLPRDVLGAGAGRADRGRGARGGVRGAREDPHRAAGRHRYRIDRCPGIARRHRRLLPARPRQGGRRDAPLGDVQPGHRLAGLIDARGAGAAKPPPPRPVRHRAGAAASQPVTGPTIYFLTCGPGAELTHPHLGRVVAALSGEAPPQ</sequence>
<protein>
    <submittedName>
        <fullName evidence="2">Uncharacterized protein</fullName>
    </submittedName>
</protein>
<evidence type="ECO:0000313" key="2">
    <source>
        <dbReference type="EMBL" id="CAG7655985.1"/>
    </source>
</evidence>
<feature type="region of interest" description="Disordered" evidence="1">
    <location>
        <begin position="1"/>
        <end position="332"/>
    </location>
</feature>
<feature type="compositionally biased region" description="Basic residues" evidence="1">
    <location>
        <begin position="19"/>
        <end position="40"/>
    </location>
</feature>
<reference evidence="2" key="1">
    <citation type="submission" date="2021-06" db="EMBL/GenBank/DDBJ databases">
        <authorList>
            <person name="Arsene-Ploetze F."/>
        </authorList>
    </citation>
    <scope>NUCLEOTIDE SEQUENCE</scope>
    <source>
        <strain evidence="2">SBRY1</strain>
    </source>
</reference>
<comment type="caution">
    <text evidence="2">The sequence shown here is derived from an EMBL/GenBank/DDBJ whole genome shotgun (WGS) entry which is preliminary data.</text>
</comment>
<feature type="region of interest" description="Disordered" evidence="1">
    <location>
        <begin position="384"/>
        <end position="406"/>
    </location>
</feature>
<feature type="compositionally biased region" description="Basic and acidic residues" evidence="1">
    <location>
        <begin position="150"/>
        <end position="191"/>
    </location>
</feature>
<evidence type="ECO:0000256" key="1">
    <source>
        <dbReference type="SAM" id="MobiDB-lite"/>
    </source>
</evidence>
<feature type="compositionally biased region" description="Basic residues" evidence="1">
    <location>
        <begin position="269"/>
        <end position="278"/>
    </location>
</feature>
<organism evidence="2 3">
    <name type="scientific">Actinacidiphila bryophytorum</name>
    <dbReference type="NCBI Taxonomy" id="1436133"/>
    <lineage>
        <taxon>Bacteria</taxon>
        <taxon>Bacillati</taxon>
        <taxon>Actinomycetota</taxon>
        <taxon>Actinomycetes</taxon>
        <taxon>Kitasatosporales</taxon>
        <taxon>Streptomycetaceae</taxon>
        <taxon>Actinacidiphila</taxon>
    </lineage>
</organism>
<dbReference type="AlphaFoldDB" id="A0A9W4H6L4"/>
<accession>A0A9W4H6L4</accession>